<comment type="function">
    <text evidence="10">Component of the acetyl coenzyme A carboxylase (ACC) complex. First, biotin carboxylase catalyzes the carboxylation of biotin on its carrier protein (BCCP) and then the CO(2) group is transferred by the carboxyltransferase to acetyl-CoA to form malonyl-CoA.</text>
</comment>
<evidence type="ECO:0000256" key="1">
    <source>
        <dbReference type="ARBA" id="ARBA00004956"/>
    </source>
</evidence>
<dbReference type="Pfam" id="PF03255">
    <property type="entry name" value="ACCA"/>
    <property type="match status" value="1"/>
</dbReference>
<comment type="subunit">
    <text evidence="10">Acetyl-CoA carboxylase is a heterohexamer composed of biotin carboxyl carrier protein (AccB), biotin carboxylase (AccC) and two subunits each of ACCase subunit alpha (AccA) and ACCase subunit beta (AccD).</text>
</comment>
<evidence type="ECO:0000256" key="5">
    <source>
        <dbReference type="ARBA" id="ARBA00022832"/>
    </source>
</evidence>
<dbReference type="SUPFAM" id="SSF52096">
    <property type="entry name" value="ClpP/crotonase"/>
    <property type="match status" value="1"/>
</dbReference>
<dbReference type="AlphaFoldDB" id="A0A0S7Y6J2"/>
<dbReference type="HAMAP" id="MF_00823">
    <property type="entry name" value="AcetylCoA_CT_alpha"/>
    <property type="match status" value="1"/>
</dbReference>
<dbReference type="Proteomes" id="UP000051861">
    <property type="component" value="Unassembled WGS sequence"/>
</dbReference>
<dbReference type="InterPro" id="IPR001095">
    <property type="entry name" value="Acetyl_CoA_COase_a_su"/>
</dbReference>
<evidence type="ECO:0000256" key="8">
    <source>
        <dbReference type="ARBA" id="ARBA00023160"/>
    </source>
</evidence>
<evidence type="ECO:0000313" key="12">
    <source>
        <dbReference type="EMBL" id="KPJ70260.1"/>
    </source>
</evidence>
<evidence type="ECO:0000256" key="2">
    <source>
        <dbReference type="ARBA" id="ARBA00022516"/>
    </source>
</evidence>
<evidence type="ECO:0000256" key="6">
    <source>
        <dbReference type="ARBA" id="ARBA00022840"/>
    </source>
</evidence>
<dbReference type="GO" id="GO:0009317">
    <property type="term" value="C:acetyl-CoA carboxylase complex"/>
    <property type="evidence" value="ECO:0007669"/>
    <property type="project" value="InterPro"/>
</dbReference>
<organism evidence="12 13">
    <name type="scientific">candidate division WOR-1 bacterium DG_54_3</name>
    <dbReference type="NCBI Taxonomy" id="1703775"/>
    <lineage>
        <taxon>Bacteria</taxon>
        <taxon>Bacillati</taxon>
        <taxon>Saganbacteria</taxon>
    </lineage>
</organism>
<dbReference type="GO" id="GO:0016743">
    <property type="term" value="F:carboxyl- or carbamoyltransferase activity"/>
    <property type="evidence" value="ECO:0007669"/>
    <property type="project" value="UniProtKB-UniRule"/>
</dbReference>
<keyword evidence="8 10" id="KW-0275">Fatty acid biosynthesis</keyword>
<evidence type="ECO:0000313" key="13">
    <source>
        <dbReference type="Proteomes" id="UP000051861"/>
    </source>
</evidence>
<gene>
    <name evidence="10" type="primary">accA</name>
    <name evidence="12" type="ORF">AMJ44_00475</name>
</gene>
<dbReference type="PANTHER" id="PTHR42853">
    <property type="entry name" value="ACETYL-COENZYME A CARBOXYLASE CARBOXYL TRANSFERASE SUBUNIT ALPHA"/>
    <property type="match status" value="1"/>
</dbReference>
<keyword evidence="6 10" id="KW-0067">ATP-binding</keyword>
<dbReference type="InterPro" id="IPR029045">
    <property type="entry name" value="ClpP/crotonase-like_dom_sf"/>
</dbReference>
<dbReference type="PROSITE" id="PS50989">
    <property type="entry name" value="COA_CT_CTER"/>
    <property type="match status" value="1"/>
</dbReference>
<comment type="catalytic activity">
    <reaction evidence="9 10">
        <text>N(6)-carboxybiotinyl-L-lysyl-[protein] + acetyl-CoA = N(6)-biotinyl-L-lysyl-[protein] + malonyl-CoA</text>
        <dbReference type="Rhea" id="RHEA:54728"/>
        <dbReference type="Rhea" id="RHEA-COMP:10505"/>
        <dbReference type="Rhea" id="RHEA-COMP:10506"/>
        <dbReference type="ChEBI" id="CHEBI:57288"/>
        <dbReference type="ChEBI" id="CHEBI:57384"/>
        <dbReference type="ChEBI" id="CHEBI:83144"/>
        <dbReference type="ChEBI" id="CHEBI:83145"/>
        <dbReference type="EC" id="2.1.3.15"/>
    </reaction>
</comment>
<evidence type="ECO:0000256" key="3">
    <source>
        <dbReference type="ARBA" id="ARBA00022679"/>
    </source>
</evidence>
<evidence type="ECO:0000259" key="11">
    <source>
        <dbReference type="PROSITE" id="PS50989"/>
    </source>
</evidence>
<comment type="similarity">
    <text evidence="10">Belongs to the AccA family.</text>
</comment>
<keyword evidence="3 10" id="KW-0808">Transferase</keyword>
<dbReference type="UniPathway" id="UPA00655">
    <property type="reaction ID" value="UER00711"/>
</dbReference>
<name>A0A0S7Y6J2_UNCSA</name>
<comment type="subcellular location">
    <subcellularLocation>
        <location evidence="10">Cytoplasm</location>
    </subcellularLocation>
</comment>
<dbReference type="Gene3D" id="3.90.226.10">
    <property type="entry name" value="2-enoyl-CoA Hydratase, Chain A, domain 1"/>
    <property type="match status" value="1"/>
</dbReference>
<dbReference type="EMBL" id="LIZX01000004">
    <property type="protein sequence ID" value="KPJ70260.1"/>
    <property type="molecule type" value="Genomic_DNA"/>
</dbReference>
<dbReference type="GO" id="GO:0003989">
    <property type="term" value="F:acetyl-CoA carboxylase activity"/>
    <property type="evidence" value="ECO:0007669"/>
    <property type="project" value="InterPro"/>
</dbReference>
<reference evidence="12 13" key="1">
    <citation type="journal article" date="2015" name="Microbiome">
        <title>Genomic resolution of linkages in carbon, nitrogen, and sulfur cycling among widespread estuary sediment bacteria.</title>
        <authorList>
            <person name="Baker B.J."/>
            <person name="Lazar C.S."/>
            <person name="Teske A.P."/>
            <person name="Dick G.J."/>
        </authorList>
    </citation>
    <scope>NUCLEOTIDE SEQUENCE [LARGE SCALE GENOMIC DNA]</scope>
    <source>
        <strain evidence="12">DG_54_3</strain>
    </source>
</reference>
<feature type="domain" description="CoA carboxyltransferase C-terminal" evidence="11">
    <location>
        <begin position="42"/>
        <end position="292"/>
    </location>
</feature>
<dbReference type="NCBIfam" id="NF004344">
    <property type="entry name" value="PRK05724.1"/>
    <property type="match status" value="1"/>
</dbReference>
<evidence type="ECO:0000256" key="7">
    <source>
        <dbReference type="ARBA" id="ARBA00023098"/>
    </source>
</evidence>
<keyword evidence="4 10" id="KW-0547">Nucleotide-binding</keyword>
<keyword evidence="12" id="KW-0436">Ligase</keyword>
<dbReference type="InterPro" id="IPR011763">
    <property type="entry name" value="COA_CT_C"/>
</dbReference>
<comment type="pathway">
    <text evidence="1 10">Lipid metabolism; malonyl-CoA biosynthesis; malonyl-CoA from acetyl-CoA: step 1/1.</text>
</comment>
<evidence type="ECO:0000256" key="10">
    <source>
        <dbReference type="HAMAP-Rule" id="MF_00823"/>
    </source>
</evidence>
<keyword evidence="5 10" id="KW-0276">Fatty acid metabolism</keyword>
<keyword evidence="7 10" id="KW-0443">Lipid metabolism</keyword>
<comment type="caution">
    <text evidence="12">The sequence shown here is derived from an EMBL/GenBank/DDBJ whole genome shotgun (WGS) entry which is preliminary data.</text>
</comment>
<accession>A0A0S7Y6J2</accession>
<keyword evidence="10" id="KW-0963">Cytoplasm</keyword>
<proteinExistence type="inferred from homology"/>
<dbReference type="GO" id="GO:0006633">
    <property type="term" value="P:fatty acid biosynthetic process"/>
    <property type="evidence" value="ECO:0007669"/>
    <property type="project" value="UniProtKB-KW"/>
</dbReference>
<dbReference type="PANTHER" id="PTHR42853:SF3">
    <property type="entry name" value="ACETYL-COENZYME A CARBOXYLASE CARBOXYL TRANSFERASE SUBUNIT ALPHA, CHLOROPLASTIC"/>
    <property type="match status" value="1"/>
</dbReference>
<dbReference type="GO" id="GO:0005524">
    <property type="term" value="F:ATP binding"/>
    <property type="evidence" value="ECO:0007669"/>
    <property type="project" value="UniProtKB-KW"/>
</dbReference>
<dbReference type="GO" id="GO:2001295">
    <property type="term" value="P:malonyl-CoA biosynthetic process"/>
    <property type="evidence" value="ECO:0007669"/>
    <property type="project" value="UniProtKB-UniRule"/>
</dbReference>
<dbReference type="PATRIC" id="fig|1703775.3.peg.82"/>
<dbReference type="EC" id="2.1.3.15" evidence="10"/>
<evidence type="ECO:0000256" key="9">
    <source>
        <dbReference type="ARBA" id="ARBA00049152"/>
    </source>
</evidence>
<protein>
    <recommendedName>
        <fullName evidence="10">Acetyl-coenzyme A carboxylase carboxyl transferase subunit alpha</fullName>
        <shortName evidence="10">ACCase subunit alpha</shortName>
        <shortName evidence="10">Acetyl-CoA carboxylase carboxyltransferase subunit alpha</shortName>
        <ecNumber evidence="10">2.1.3.15</ecNumber>
    </recommendedName>
</protein>
<evidence type="ECO:0000256" key="4">
    <source>
        <dbReference type="ARBA" id="ARBA00022741"/>
    </source>
</evidence>
<dbReference type="PRINTS" id="PR01069">
    <property type="entry name" value="ACCCTRFRASEA"/>
</dbReference>
<sequence length="318" mass="36002">MNKEKDFYQLEKDIVRLKDQIDELEASEEPRRIEKIAALRKEIKKEWTKIKPLLTALHIVQIARHPKRPYTLDYIDYLAEDFIELHGDRRAGDDPAIIAGLGFYKGRTTAFIGHQKGRTTRERIARNFGQPNPEGYRKALRIMRLAEKFGFPVVTLIDTPGAFPGIRAEERGQAEAIAFNLKEISKLKIPIINIVIGEGGSGGALAIGVGDRLLMLEYSFYSVISPEGCAAILWKDQQATSTAAKKLKITAQDLVELGVIDKIIPEPPGGAHLDYEQTFKNVDRQLSLSLKKLEEKSPEDRLEERYMKFRKIGAFIEK</sequence>
<dbReference type="NCBIfam" id="NF041504">
    <property type="entry name" value="AccA_sub"/>
    <property type="match status" value="1"/>
</dbReference>
<keyword evidence="2 10" id="KW-0444">Lipid biosynthesis</keyword>
<dbReference type="NCBIfam" id="TIGR00513">
    <property type="entry name" value="accA"/>
    <property type="match status" value="1"/>
</dbReference>